<dbReference type="AlphaFoldDB" id="A0A4R0RQC7"/>
<feature type="compositionally biased region" description="Pro residues" evidence="1">
    <location>
        <begin position="454"/>
        <end position="464"/>
    </location>
</feature>
<keyword evidence="2" id="KW-0472">Membrane</keyword>
<proteinExistence type="predicted"/>
<feature type="compositionally biased region" description="Basic and acidic residues" evidence="1">
    <location>
        <begin position="444"/>
        <end position="453"/>
    </location>
</feature>
<reference evidence="3 4" key="1">
    <citation type="submission" date="2018-11" db="EMBL/GenBank/DDBJ databases">
        <title>Genome assembly of Steccherinum ochraceum LE-BIN_3174, the white-rot fungus of the Steccherinaceae family (The Residual Polyporoid clade, Polyporales, Basidiomycota).</title>
        <authorList>
            <person name="Fedorova T.V."/>
            <person name="Glazunova O.A."/>
            <person name="Landesman E.O."/>
            <person name="Moiseenko K.V."/>
            <person name="Psurtseva N.V."/>
            <person name="Savinova O.S."/>
            <person name="Shakhova N.V."/>
            <person name="Tyazhelova T.V."/>
            <person name="Vasina D.V."/>
        </authorList>
    </citation>
    <scope>NUCLEOTIDE SEQUENCE [LARGE SCALE GENOMIC DNA]</scope>
    <source>
        <strain evidence="3 4">LE-BIN_3174</strain>
    </source>
</reference>
<evidence type="ECO:0000313" key="3">
    <source>
        <dbReference type="EMBL" id="TCD69393.1"/>
    </source>
</evidence>
<keyword evidence="2" id="KW-0812">Transmembrane</keyword>
<sequence>MSSTDDPTGQQDHGGISGGALAVAIALPIIFGVAVLLAIPFLIARHKRRKAQKVEAMERGLDFKSFSHRRTMSDMSDTDKPLLLTESPPPQAFGRLPSLSPDPRGQTTFGFSDRPATPGAHGQWSNISLTAPRDSVDRKISQEKLADLANIPMPSPPASSKKLPPIMLSIPKLPERPVTSIVSKPIDLTATTDLLHRPSFLTKPRAAPPIPGALKAGGRSRRGRPDMRGALLTRMATKRSRSQGDPTEDSPVSIYSQASIRRGDTYKYFPKRRGAEGDAEVPPVPPIPQPFAKDTDSPTDSTRRNSYSGLPSPTHHVFHEESDLASPSYVLRHPLFQDDTALPSPEASLVSNSRWWSNVWGSYIPSSPTNPSPTQATTGGLGFPVGRRALHHTSSENRLSVHPVTTKDAPWFHAMPEYGVVHENYAQAGQVMVAAWSSEIGCGDEKVEREARRLPPPPGMPVPQPAIASSSSSSSLRY</sequence>
<organism evidence="3 4">
    <name type="scientific">Steccherinum ochraceum</name>
    <dbReference type="NCBI Taxonomy" id="92696"/>
    <lineage>
        <taxon>Eukaryota</taxon>
        <taxon>Fungi</taxon>
        <taxon>Dikarya</taxon>
        <taxon>Basidiomycota</taxon>
        <taxon>Agaricomycotina</taxon>
        <taxon>Agaricomycetes</taxon>
        <taxon>Polyporales</taxon>
        <taxon>Steccherinaceae</taxon>
        <taxon>Steccherinum</taxon>
    </lineage>
</organism>
<feature type="transmembrane region" description="Helical" evidence="2">
    <location>
        <begin position="20"/>
        <end position="43"/>
    </location>
</feature>
<dbReference type="Proteomes" id="UP000292702">
    <property type="component" value="Unassembled WGS sequence"/>
</dbReference>
<dbReference type="OrthoDB" id="10501055at2759"/>
<feature type="region of interest" description="Disordered" evidence="1">
    <location>
        <begin position="201"/>
        <end position="257"/>
    </location>
</feature>
<feature type="compositionally biased region" description="Low complexity" evidence="1">
    <location>
        <begin position="469"/>
        <end position="478"/>
    </location>
</feature>
<protein>
    <submittedName>
        <fullName evidence="3">Uncharacterized protein</fullName>
    </submittedName>
</protein>
<gene>
    <name evidence="3" type="ORF">EIP91_007740</name>
</gene>
<feature type="region of interest" description="Disordered" evidence="1">
    <location>
        <begin position="273"/>
        <end position="317"/>
    </location>
</feature>
<feature type="compositionally biased region" description="Polar residues" evidence="1">
    <location>
        <begin position="298"/>
        <end position="311"/>
    </location>
</feature>
<keyword evidence="2" id="KW-1133">Transmembrane helix</keyword>
<evidence type="ECO:0000256" key="2">
    <source>
        <dbReference type="SAM" id="Phobius"/>
    </source>
</evidence>
<accession>A0A4R0RQC7</accession>
<keyword evidence="4" id="KW-1185">Reference proteome</keyword>
<comment type="caution">
    <text evidence="3">The sequence shown here is derived from an EMBL/GenBank/DDBJ whole genome shotgun (WGS) entry which is preliminary data.</text>
</comment>
<feature type="region of interest" description="Disordered" evidence="1">
    <location>
        <begin position="444"/>
        <end position="478"/>
    </location>
</feature>
<evidence type="ECO:0000313" key="4">
    <source>
        <dbReference type="Proteomes" id="UP000292702"/>
    </source>
</evidence>
<name>A0A4R0RQC7_9APHY</name>
<evidence type="ECO:0000256" key="1">
    <source>
        <dbReference type="SAM" id="MobiDB-lite"/>
    </source>
</evidence>
<dbReference type="EMBL" id="RWJN01000042">
    <property type="protein sequence ID" value="TCD69393.1"/>
    <property type="molecule type" value="Genomic_DNA"/>
</dbReference>